<protein>
    <submittedName>
        <fullName evidence="1">Uncharacterized protein</fullName>
    </submittedName>
</protein>
<accession>A0A7W3LS20</accession>
<sequence>MAAAASAHARGTCPTCPACPDLRKVSAYVREVTEIPFSRRRSFRTIGGYGDVRTQT</sequence>
<name>A0A7W3LS20_ACTNM</name>
<reference evidence="1 2" key="1">
    <citation type="submission" date="2020-08" db="EMBL/GenBank/DDBJ databases">
        <title>Genomic Encyclopedia of Type Strains, Phase IV (KMG-IV): sequencing the most valuable type-strain genomes for metagenomic binning, comparative biology and taxonomic classification.</title>
        <authorList>
            <person name="Goeker M."/>
        </authorList>
    </citation>
    <scope>NUCLEOTIDE SEQUENCE [LARGE SCALE GENOMIC DNA]</scope>
    <source>
        <strain evidence="1 2">DSM 44197</strain>
    </source>
</reference>
<evidence type="ECO:0000313" key="1">
    <source>
        <dbReference type="EMBL" id="MBA8953271.1"/>
    </source>
</evidence>
<organism evidence="1 2">
    <name type="scientific">Actinomadura namibiensis</name>
    <dbReference type="NCBI Taxonomy" id="182080"/>
    <lineage>
        <taxon>Bacteria</taxon>
        <taxon>Bacillati</taxon>
        <taxon>Actinomycetota</taxon>
        <taxon>Actinomycetes</taxon>
        <taxon>Streptosporangiales</taxon>
        <taxon>Thermomonosporaceae</taxon>
        <taxon>Actinomadura</taxon>
    </lineage>
</organism>
<dbReference type="Proteomes" id="UP000572680">
    <property type="component" value="Unassembled WGS sequence"/>
</dbReference>
<proteinExistence type="predicted"/>
<evidence type="ECO:0000313" key="2">
    <source>
        <dbReference type="Proteomes" id="UP000572680"/>
    </source>
</evidence>
<gene>
    <name evidence="1" type="ORF">HNR61_004921</name>
</gene>
<dbReference type="EMBL" id="JACJIA010000006">
    <property type="protein sequence ID" value="MBA8953271.1"/>
    <property type="molecule type" value="Genomic_DNA"/>
</dbReference>
<keyword evidence="2" id="KW-1185">Reference proteome</keyword>
<comment type="caution">
    <text evidence="1">The sequence shown here is derived from an EMBL/GenBank/DDBJ whole genome shotgun (WGS) entry which is preliminary data.</text>
</comment>
<dbReference type="AlphaFoldDB" id="A0A7W3LS20"/>